<dbReference type="EMBL" id="SRMQ01000003">
    <property type="protein sequence ID" value="TGJ77016.1"/>
    <property type="molecule type" value="Genomic_DNA"/>
</dbReference>
<dbReference type="Pfam" id="PF11127">
    <property type="entry name" value="YgaP-like_TM"/>
    <property type="match status" value="1"/>
</dbReference>
<comment type="caution">
    <text evidence="2">The sequence shown here is derived from an EMBL/GenBank/DDBJ whole genome shotgun (WGS) entry which is preliminary data.</text>
</comment>
<accession>A0A4Z0YH86</accession>
<feature type="domain" description="Inner membrane protein YgaP-like transmembrane" evidence="1">
    <location>
        <begin position="56"/>
        <end position="117"/>
    </location>
</feature>
<dbReference type="Proteomes" id="UP000297714">
    <property type="component" value="Unassembled WGS sequence"/>
</dbReference>
<gene>
    <name evidence="2" type="ORF">CAGA_10900</name>
</gene>
<reference evidence="2 3" key="1">
    <citation type="submission" date="2019-04" db="EMBL/GenBank/DDBJ databases">
        <authorList>
            <person name="Poehlein A."/>
            <person name="Bengelsdorf F.R."/>
            <person name="Duerre P."/>
            <person name="Daniel R."/>
        </authorList>
    </citation>
    <scope>NUCLEOTIDE SEQUENCE [LARGE SCALE GENOMIC DNA]</scope>
    <source>
        <strain evidence="2 3">BS-1</strain>
    </source>
</reference>
<evidence type="ECO:0000259" key="1">
    <source>
        <dbReference type="Pfam" id="PF11127"/>
    </source>
</evidence>
<keyword evidence="3" id="KW-1185">Reference proteome</keyword>
<proteinExistence type="predicted"/>
<organism evidence="2 3">
    <name type="scientific">Caproiciproducens galactitolivorans</name>
    <dbReference type="NCBI Taxonomy" id="642589"/>
    <lineage>
        <taxon>Bacteria</taxon>
        <taxon>Bacillati</taxon>
        <taxon>Bacillota</taxon>
        <taxon>Clostridia</taxon>
        <taxon>Eubacteriales</taxon>
        <taxon>Acutalibacteraceae</taxon>
        <taxon>Caproiciproducens</taxon>
    </lineage>
</organism>
<evidence type="ECO:0000313" key="3">
    <source>
        <dbReference type="Proteomes" id="UP000297714"/>
    </source>
</evidence>
<sequence>MKKWVSSTTERVPQHTCEKINKRIRACTVCRIHLLQDGSKEELTNRIQELDEEWDTERVLEANAGMLITTASLAGYMKRKCPCFLFTGVVGYCLLQHAVQGWCPSIPFLRRAGIRTAKEIQDEKTVMKLMRGDFMQGIGDPDEMLRMAEM</sequence>
<dbReference type="Gene3D" id="6.10.140.1340">
    <property type="match status" value="1"/>
</dbReference>
<dbReference type="AlphaFoldDB" id="A0A4Z0YH86"/>
<dbReference type="InterPro" id="IPR021309">
    <property type="entry name" value="YgaP-like_TM"/>
</dbReference>
<name>A0A4Z0YH86_9FIRM</name>
<dbReference type="RefSeq" id="WP_135658579.1">
    <property type="nucleotide sequence ID" value="NZ_JAJUFJ010000006.1"/>
</dbReference>
<dbReference type="OrthoDB" id="9799383at2"/>
<protein>
    <recommendedName>
        <fullName evidence="1">Inner membrane protein YgaP-like transmembrane domain-containing protein</fullName>
    </recommendedName>
</protein>
<evidence type="ECO:0000313" key="2">
    <source>
        <dbReference type="EMBL" id="TGJ77016.1"/>
    </source>
</evidence>